<evidence type="ECO:0000256" key="7">
    <source>
        <dbReference type="ARBA" id="ARBA00057608"/>
    </source>
</evidence>
<feature type="binding site" evidence="9">
    <location>
        <position position="18"/>
    </location>
    <ligand>
        <name>Zn(2+)</name>
        <dbReference type="ChEBI" id="CHEBI:29105"/>
    </ligand>
</feature>
<evidence type="ECO:0000313" key="10">
    <source>
        <dbReference type="EMBL" id="PJE64553.1"/>
    </source>
</evidence>
<dbReference type="InterPro" id="IPR005019">
    <property type="entry name" value="Adenine_glyco"/>
</dbReference>
<feature type="binding site" evidence="9">
    <location>
        <position position="193"/>
    </location>
    <ligand>
        <name>Zn(2+)</name>
        <dbReference type="ChEBI" id="CHEBI:29105"/>
    </ligand>
</feature>
<feature type="binding site" evidence="9">
    <location>
        <position position="189"/>
    </location>
    <ligand>
        <name>Zn(2+)</name>
        <dbReference type="ChEBI" id="CHEBI:29105"/>
    </ligand>
</feature>
<feature type="binding site" evidence="9">
    <location>
        <position position="31"/>
    </location>
    <ligand>
        <name>Zn(2+)</name>
        <dbReference type="ChEBI" id="CHEBI:29105"/>
    </ligand>
</feature>
<keyword evidence="2" id="KW-0227">DNA damage</keyword>
<comment type="caution">
    <text evidence="10">The sequence shown here is derived from an EMBL/GenBank/DDBJ whole genome shotgun (WGS) entry which is preliminary data.</text>
</comment>
<evidence type="ECO:0000256" key="4">
    <source>
        <dbReference type="ARBA" id="ARBA00022833"/>
    </source>
</evidence>
<gene>
    <name evidence="10" type="ORF">COU90_01795</name>
</gene>
<dbReference type="Pfam" id="PF03352">
    <property type="entry name" value="Adenine_glyco"/>
    <property type="match status" value="1"/>
</dbReference>
<dbReference type="PANTHER" id="PTHR30037">
    <property type="entry name" value="DNA-3-METHYLADENINE GLYCOSYLASE 1"/>
    <property type="match status" value="1"/>
</dbReference>
<dbReference type="InterPro" id="IPR052891">
    <property type="entry name" value="DNA-3mA_glycosylase"/>
</dbReference>
<evidence type="ECO:0000256" key="2">
    <source>
        <dbReference type="ARBA" id="ARBA00022763"/>
    </source>
</evidence>
<sequence length="208" mass="24168">MNIKKNGITNANSHTRRCAWIKGDTLMTAYHDAEWGVSLHDDKKLFEFLILESFQAGLSWKTILYKRDNFRKAFDNFDIKKISLYDDRKIHTLLNDRGIIRNRLKICAAIKNARLIINIKETYGSFDAYIWNCVPGLPLQNAWKHVSNIPARTKESDFMSICLKKYGFQFIGSTTCYAFMQAIGMVNDHTIDCFRYKEVCESRSVSNK</sequence>
<comment type="catalytic activity">
    <reaction evidence="6">
        <text>Hydrolysis of alkylated DNA, releasing 3-methyladenine.</text>
        <dbReference type="EC" id="3.2.2.20"/>
    </reaction>
</comment>
<evidence type="ECO:0000256" key="3">
    <source>
        <dbReference type="ARBA" id="ARBA00022801"/>
    </source>
</evidence>
<dbReference type="FunFam" id="1.10.340.30:FF:000009">
    <property type="entry name" value="DNA-3-methyladenine glycosylase I"/>
    <property type="match status" value="1"/>
</dbReference>
<keyword evidence="5" id="KW-0234">DNA repair</keyword>
<dbReference type="EMBL" id="PFEF01000005">
    <property type="protein sequence ID" value="PJE64553.1"/>
    <property type="molecule type" value="Genomic_DNA"/>
</dbReference>
<evidence type="ECO:0000313" key="11">
    <source>
        <dbReference type="Proteomes" id="UP000229098"/>
    </source>
</evidence>
<comment type="function">
    <text evidence="7">Hydrolysis of the deoxyribose N-glycosidic bond to excise 3-methyladenine from the damaged DNA polymer formed by alkylation lesions.</text>
</comment>
<proteinExistence type="predicted"/>
<keyword evidence="1 9" id="KW-0479">Metal-binding</keyword>
<dbReference type="GO" id="GO:0006284">
    <property type="term" value="P:base-excision repair"/>
    <property type="evidence" value="ECO:0007669"/>
    <property type="project" value="InterPro"/>
</dbReference>
<evidence type="ECO:0000256" key="8">
    <source>
        <dbReference type="ARBA" id="ARBA00066766"/>
    </source>
</evidence>
<organism evidence="10 11">
    <name type="scientific">Candidatus Ryanbacteria bacterium CG10_big_fil_rev_8_21_14_0_10_43_42</name>
    <dbReference type="NCBI Taxonomy" id="1974864"/>
    <lineage>
        <taxon>Bacteria</taxon>
        <taxon>Candidatus Ryaniibacteriota</taxon>
    </lineage>
</organism>
<evidence type="ECO:0000256" key="5">
    <source>
        <dbReference type="ARBA" id="ARBA00023204"/>
    </source>
</evidence>
<dbReference type="GO" id="GO:0046872">
    <property type="term" value="F:metal ion binding"/>
    <property type="evidence" value="ECO:0007669"/>
    <property type="project" value="UniProtKB-KW"/>
</dbReference>
<evidence type="ECO:0000256" key="6">
    <source>
        <dbReference type="ARBA" id="ARBA00052558"/>
    </source>
</evidence>
<accession>A0A2M8KXD9</accession>
<dbReference type="InterPro" id="IPR011257">
    <property type="entry name" value="DNA_glycosylase"/>
</dbReference>
<name>A0A2M8KXD9_9BACT</name>
<dbReference type="GO" id="GO:0008725">
    <property type="term" value="F:DNA-3-methyladenine glycosylase activity"/>
    <property type="evidence" value="ECO:0007669"/>
    <property type="project" value="UniProtKB-EC"/>
</dbReference>
<dbReference type="PANTHER" id="PTHR30037:SF4">
    <property type="entry name" value="DNA-3-METHYLADENINE GLYCOSYLASE I"/>
    <property type="match status" value="1"/>
</dbReference>
<reference evidence="11" key="1">
    <citation type="submission" date="2017-09" db="EMBL/GenBank/DDBJ databases">
        <title>Depth-based differentiation of microbial function through sediment-hosted aquifers and enrichment of novel symbionts in the deep terrestrial subsurface.</title>
        <authorList>
            <person name="Probst A.J."/>
            <person name="Ladd B."/>
            <person name="Jarett J.K."/>
            <person name="Geller-Mcgrath D.E."/>
            <person name="Sieber C.M.K."/>
            <person name="Emerson J.B."/>
            <person name="Anantharaman K."/>
            <person name="Thomas B.C."/>
            <person name="Malmstrom R."/>
            <person name="Stieglmeier M."/>
            <person name="Klingl A."/>
            <person name="Woyke T."/>
            <person name="Ryan C.M."/>
            <person name="Banfield J.F."/>
        </authorList>
    </citation>
    <scope>NUCLEOTIDE SEQUENCE [LARGE SCALE GENOMIC DNA]</scope>
</reference>
<protein>
    <recommendedName>
        <fullName evidence="8">DNA-3-methyladenine glycosylase I</fullName>
        <ecNumber evidence="8">3.2.2.20</ecNumber>
    </recommendedName>
</protein>
<keyword evidence="4 9" id="KW-0862">Zinc</keyword>
<dbReference type="Gene3D" id="1.10.340.30">
    <property type="entry name" value="Hypothetical protein, domain 2"/>
    <property type="match status" value="1"/>
</dbReference>
<dbReference type="Proteomes" id="UP000229098">
    <property type="component" value="Unassembled WGS sequence"/>
</dbReference>
<dbReference type="SUPFAM" id="SSF48150">
    <property type="entry name" value="DNA-glycosylase"/>
    <property type="match status" value="1"/>
</dbReference>
<dbReference type="AlphaFoldDB" id="A0A2M8KXD9"/>
<keyword evidence="3" id="KW-0378">Hydrolase</keyword>
<evidence type="ECO:0000256" key="1">
    <source>
        <dbReference type="ARBA" id="ARBA00022723"/>
    </source>
</evidence>
<dbReference type="EC" id="3.2.2.20" evidence="8"/>
<evidence type="ECO:0000256" key="9">
    <source>
        <dbReference type="PIRSR" id="PIRSR605019-1"/>
    </source>
</evidence>